<dbReference type="Proteomes" id="UP001595969">
    <property type="component" value="Unassembled WGS sequence"/>
</dbReference>
<keyword evidence="1" id="KW-0813">Transport</keyword>
<dbReference type="InterPro" id="IPR051782">
    <property type="entry name" value="ABC_Transporter_VariousFunc"/>
</dbReference>
<comment type="caution">
    <text evidence="5">The sequence shown here is derived from an EMBL/GenBank/DDBJ whole genome shotgun (WGS) entry which is preliminary data.</text>
</comment>
<organism evidence="5 6">
    <name type="scientific">Enterococcus lemanii</name>
    <dbReference type="NCBI Taxonomy" id="1159752"/>
    <lineage>
        <taxon>Bacteria</taxon>
        <taxon>Bacillati</taxon>
        <taxon>Bacillota</taxon>
        <taxon>Bacilli</taxon>
        <taxon>Lactobacillales</taxon>
        <taxon>Enterococcaceae</taxon>
        <taxon>Enterococcus</taxon>
    </lineage>
</organism>
<dbReference type="Pfam" id="PF00005">
    <property type="entry name" value="ABC_tran"/>
    <property type="match status" value="1"/>
</dbReference>
<evidence type="ECO:0000256" key="2">
    <source>
        <dbReference type="ARBA" id="ARBA00022741"/>
    </source>
</evidence>
<dbReference type="SMART" id="SM00382">
    <property type="entry name" value="AAA"/>
    <property type="match status" value="1"/>
</dbReference>
<dbReference type="PROSITE" id="PS50893">
    <property type="entry name" value="ABC_TRANSPORTER_2"/>
    <property type="match status" value="1"/>
</dbReference>
<sequence length="233" mass="26852">MKLIVENLQVEFKHQKILVDCSFKIQPGEVIGLVAPNGSGKTTLLKTLVGLQVPQSGTIILGDSNNLKNRESYLKNFFFIETNQNLYEYLTVEEHLLMVKQKWQSKITLEEATRFFEIEPFLKKKVKQLSLGMKQQLILTMYAISDAPFWLMEEPLNGLDPTNAYLFNQQMIKAQLENRSILMSSHNLANLSEICTRVLFLSEGQIIEEVSKKEKADLDKIYQTLFLNGRKYL</sequence>
<evidence type="ECO:0000313" key="5">
    <source>
        <dbReference type="EMBL" id="MFC4719175.1"/>
    </source>
</evidence>
<evidence type="ECO:0000256" key="3">
    <source>
        <dbReference type="ARBA" id="ARBA00022840"/>
    </source>
</evidence>
<keyword evidence="2" id="KW-0547">Nucleotide-binding</keyword>
<dbReference type="SUPFAM" id="SSF52540">
    <property type="entry name" value="P-loop containing nucleoside triphosphate hydrolases"/>
    <property type="match status" value="1"/>
</dbReference>
<dbReference type="RefSeq" id="WP_204653336.1">
    <property type="nucleotide sequence ID" value="NZ_JAFBFD010000008.1"/>
</dbReference>
<dbReference type="EMBL" id="JBHSGS010000031">
    <property type="protein sequence ID" value="MFC4719175.1"/>
    <property type="molecule type" value="Genomic_DNA"/>
</dbReference>
<proteinExistence type="predicted"/>
<feature type="domain" description="ABC transporter" evidence="4">
    <location>
        <begin position="3"/>
        <end position="228"/>
    </location>
</feature>
<dbReference type="InterPro" id="IPR003439">
    <property type="entry name" value="ABC_transporter-like_ATP-bd"/>
</dbReference>
<dbReference type="InterPro" id="IPR003593">
    <property type="entry name" value="AAA+_ATPase"/>
</dbReference>
<dbReference type="CDD" id="cd03230">
    <property type="entry name" value="ABC_DR_subfamily_A"/>
    <property type="match status" value="1"/>
</dbReference>
<gene>
    <name evidence="5" type="ORF">ACFO5I_05480</name>
</gene>
<dbReference type="InterPro" id="IPR027417">
    <property type="entry name" value="P-loop_NTPase"/>
</dbReference>
<evidence type="ECO:0000313" key="6">
    <source>
        <dbReference type="Proteomes" id="UP001595969"/>
    </source>
</evidence>
<dbReference type="PANTHER" id="PTHR42939">
    <property type="entry name" value="ABC TRANSPORTER ATP-BINDING PROTEIN ALBC-RELATED"/>
    <property type="match status" value="1"/>
</dbReference>
<keyword evidence="3 5" id="KW-0067">ATP-binding</keyword>
<dbReference type="GO" id="GO:0005524">
    <property type="term" value="F:ATP binding"/>
    <property type="evidence" value="ECO:0007669"/>
    <property type="project" value="UniProtKB-KW"/>
</dbReference>
<evidence type="ECO:0000259" key="4">
    <source>
        <dbReference type="PROSITE" id="PS50893"/>
    </source>
</evidence>
<reference evidence="6" key="1">
    <citation type="journal article" date="2019" name="Int. J. Syst. Evol. Microbiol.">
        <title>The Global Catalogue of Microorganisms (GCM) 10K type strain sequencing project: providing services to taxonomists for standard genome sequencing and annotation.</title>
        <authorList>
            <consortium name="The Broad Institute Genomics Platform"/>
            <consortium name="The Broad Institute Genome Sequencing Center for Infectious Disease"/>
            <person name="Wu L."/>
            <person name="Ma J."/>
        </authorList>
    </citation>
    <scope>NUCLEOTIDE SEQUENCE [LARGE SCALE GENOMIC DNA]</scope>
    <source>
        <strain evidence="6">CGMCC 1.19032</strain>
    </source>
</reference>
<dbReference type="PANTHER" id="PTHR42939:SF1">
    <property type="entry name" value="ABC TRANSPORTER ATP-BINDING PROTEIN ALBC-RELATED"/>
    <property type="match status" value="1"/>
</dbReference>
<evidence type="ECO:0000256" key="1">
    <source>
        <dbReference type="ARBA" id="ARBA00022448"/>
    </source>
</evidence>
<name>A0ABV9MV25_9ENTE</name>
<protein>
    <submittedName>
        <fullName evidence="5">ATP-binding cassette domain-containing protein</fullName>
    </submittedName>
</protein>
<dbReference type="Gene3D" id="3.40.50.300">
    <property type="entry name" value="P-loop containing nucleotide triphosphate hydrolases"/>
    <property type="match status" value="1"/>
</dbReference>
<accession>A0ABV9MV25</accession>
<keyword evidence="6" id="KW-1185">Reference proteome</keyword>